<sequence length="566" mass="63681">MRPLNLDECWICQQQFPDQKTLKRHLASKGTHGGRLSVVCLWCFSYEKRFSRISDLKCHLDEKHPDIAPKLEKTFMSEANGYWFSVFPEDYRRIVTKVTPKGSPSAVQARSHVTSWLGKCKSIRRLRQSWVEDWANHPRDTDVVGTPRQGIREPSVESAVSEWEQDVPTITLEEDAPMEEYDPLLPSVLTLHSIQMNTDGPLIALFTIRVKEMIWYRVEIDQVIRMVEKFKAALERKANTIRPTDISTMSHSGSPVYGEEFYHKQQMCADTLNISPALITRIERRPDIFSSVSKTKPIVAPTKSPLAPTNQSPSATSSAPKSSSSIPKPPSSASKPPSSAPKPPSSVPKPPSSVPKSPSSVPKPPSSVPKSPSPASKSPSSLIASRPVVQPPSSSTDLTLAEETPIQKKAREILTLGSMPAIPPARRDWKTKSIKIPTGSTFLQWPPREWETLTPDSKLLAWEFAASQLEYHSTGKFPKLDRVDLLDKYNFLALPGTKEQKIKGKENLVRKCRYYNYEILRTTINKDNPDFKIIVNQLFITRDSRDTSTDKIIDLCNHSKIPLRLL</sequence>
<proteinExistence type="predicted"/>
<keyword evidence="3" id="KW-1185">Reference proteome</keyword>
<evidence type="ECO:0000256" key="1">
    <source>
        <dbReference type="SAM" id="MobiDB-lite"/>
    </source>
</evidence>
<feature type="compositionally biased region" description="Low complexity" evidence="1">
    <location>
        <begin position="368"/>
        <end position="381"/>
    </location>
</feature>
<dbReference type="OrthoDB" id="6107411at2759"/>
<dbReference type="Proteomes" id="UP000683360">
    <property type="component" value="Unassembled WGS sequence"/>
</dbReference>
<organism evidence="2 3">
    <name type="scientific">Mytilus edulis</name>
    <name type="common">Blue mussel</name>
    <dbReference type="NCBI Taxonomy" id="6550"/>
    <lineage>
        <taxon>Eukaryota</taxon>
        <taxon>Metazoa</taxon>
        <taxon>Spiralia</taxon>
        <taxon>Lophotrochozoa</taxon>
        <taxon>Mollusca</taxon>
        <taxon>Bivalvia</taxon>
        <taxon>Autobranchia</taxon>
        <taxon>Pteriomorphia</taxon>
        <taxon>Mytilida</taxon>
        <taxon>Mytiloidea</taxon>
        <taxon>Mytilidae</taxon>
        <taxon>Mytilinae</taxon>
        <taxon>Mytilus</taxon>
    </lineage>
</organism>
<comment type="caution">
    <text evidence="2">The sequence shown here is derived from an EMBL/GenBank/DDBJ whole genome shotgun (WGS) entry which is preliminary data.</text>
</comment>
<feature type="compositionally biased region" description="Pro residues" evidence="1">
    <location>
        <begin position="338"/>
        <end position="353"/>
    </location>
</feature>
<evidence type="ECO:0000313" key="2">
    <source>
        <dbReference type="EMBL" id="CAG2186714.1"/>
    </source>
</evidence>
<feature type="compositionally biased region" description="Low complexity" evidence="1">
    <location>
        <begin position="312"/>
        <end position="337"/>
    </location>
</feature>
<feature type="region of interest" description="Disordered" evidence="1">
    <location>
        <begin position="293"/>
        <end position="404"/>
    </location>
</feature>
<name>A0A8S3PSI8_MYTED</name>
<dbReference type="Gene3D" id="3.30.160.60">
    <property type="entry name" value="Classic Zinc Finger"/>
    <property type="match status" value="1"/>
</dbReference>
<dbReference type="AlphaFoldDB" id="A0A8S3PSI8"/>
<protein>
    <submittedName>
        <fullName evidence="2">Uncharacterized protein</fullName>
    </submittedName>
</protein>
<accession>A0A8S3PSI8</accession>
<dbReference type="EMBL" id="CAJPWZ010000143">
    <property type="protein sequence ID" value="CAG2186714.1"/>
    <property type="molecule type" value="Genomic_DNA"/>
</dbReference>
<gene>
    <name evidence="2" type="ORF">MEDL_2259</name>
</gene>
<reference evidence="2" key="1">
    <citation type="submission" date="2021-03" db="EMBL/GenBank/DDBJ databases">
        <authorList>
            <person name="Bekaert M."/>
        </authorList>
    </citation>
    <scope>NUCLEOTIDE SEQUENCE</scope>
</reference>
<evidence type="ECO:0000313" key="3">
    <source>
        <dbReference type="Proteomes" id="UP000683360"/>
    </source>
</evidence>